<feature type="non-terminal residue" evidence="2">
    <location>
        <position position="225"/>
    </location>
</feature>
<evidence type="ECO:0000259" key="1">
    <source>
        <dbReference type="PROSITE" id="PS50191"/>
    </source>
</evidence>
<dbReference type="SMART" id="SM00516">
    <property type="entry name" value="SEC14"/>
    <property type="match status" value="1"/>
</dbReference>
<name>A0A2G5BK17_COERN</name>
<dbReference type="EMBL" id="KZ303487">
    <property type="protein sequence ID" value="PIA19356.1"/>
    <property type="molecule type" value="Genomic_DNA"/>
</dbReference>
<protein>
    <submittedName>
        <fullName evidence="2">CRAL/TRIO domain-containing protein</fullName>
    </submittedName>
</protein>
<dbReference type="AlphaFoldDB" id="A0A2G5BK17"/>
<keyword evidence="3" id="KW-1185">Reference proteome</keyword>
<dbReference type="Pfam" id="PF00650">
    <property type="entry name" value="CRAL_TRIO"/>
    <property type="match status" value="1"/>
</dbReference>
<dbReference type="InterPro" id="IPR001251">
    <property type="entry name" value="CRAL-TRIO_dom"/>
</dbReference>
<dbReference type="InterPro" id="IPR036273">
    <property type="entry name" value="CRAL/TRIO_N_dom_sf"/>
</dbReference>
<dbReference type="STRING" id="763665.A0A2G5BK17"/>
<dbReference type="OrthoDB" id="75724at2759"/>
<gene>
    <name evidence="2" type="ORF">COEREDRAFT_31270</name>
</gene>
<reference evidence="2 3" key="1">
    <citation type="journal article" date="2015" name="Genome Biol. Evol.">
        <title>Phylogenomic analyses indicate that early fungi evolved digesting cell walls of algal ancestors of land plants.</title>
        <authorList>
            <person name="Chang Y."/>
            <person name="Wang S."/>
            <person name="Sekimoto S."/>
            <person name="Aerts A.L."/>
            <person name="Choi C."/>
            <person name="Clum A."/>
            <person name="LaButti K.M."/>
            <person name="Lindquist E.A."/>
            <person name="Yee Ngan C."/>
            <person name="Ohm R.A."/>
            <person name="Salamov A.A."/>
            <person name="Grigoriev I.V."/>
            <person name="Spatafora J.W."/>
            <person name="Berbee M.L."/>
        </authorList>
    </citation>
    <scope>NUCLEOTIDE SEQUENCE [LARGE SCALE GENOMIC DNA]</scope>
    <source>
        <strain evidence="2 3">NRRL 1564</strain>
    </source>
</reference>
<dbReference type="CDD" id="cd00170">
    <property type="entry name" value="SEC14"/>
    <property type="match status" value="1"/>
</dbReference>
<sequence>WLTNERILIYLRASKGNIEHATKRLRDTLKWRCTYRPHAITPEDMREEGSTGKQYVNGFDMGGRPVIYMYSHRENTKSAQGQLRWVVFTMEQAIRSMAEGVTKATMVIDVSQYSMSQAVPLSTAREFLRILESHYPERLHMALVLSPPAYFVMFYRIVAPFIDSVTKAKIAFVDVSGNKGKPLLPAGAPKSDSTWVDIRHYIAPDQLQSDAGGEWSFKFQQDAYW</sequence>
<feature type="domain" description="CRAL-TRIO" evidence="1">
    <location>
        <begin position="44"/>
        <end position="219"/>
    </location>
</feature>
<accession>A0A2G5BK17</accession>
<feature type="non-terminal residue" evidence="2">
    <location>
        <position position="1"/>
    </location>
</feature>
<dbReference type="SUPFAM" id="SSF52087">
    <property type="entry name" value="CRAL/TRIO domain"/>
    <property type="match status" value="1"/>
</dbReference>
<dbReference type="PANTHER" id="PTHR45824:SF29">
    <property type="entry name" value="GH16843P"/>
    <property type="match status" value="1"/>
</dbReference>
<dbReference type="GO" id="GO:0008526">
    <property type="term" value="F:phosphatidylinositol transfer activity"/>
    <property type="evidence" value="ECO:0007669"/>
    <property type="project" value="TreeGrafter"/>
</dbReference>
<proteinExistence type="predicted"/>
<dbReference type="PANTHER" id="PTHR45824">
    <property type="entry name" value="GH16843P"/>
    <property type="match status" value="1"/>
</dbReference>
<dbReference type="SUPFAM" id="SSF46938">
    <property type="entry name" value="CRAL/TRIO N-terminal domain"/>
    <property type="match status" value="1"/>
</dbReference>
<evidence type="ECO:0000313" key="2">
    <source>
        <dbReference type="EMBL" id="PIA19356.1"/>
    </source>
</evidence>
<dbReference type="InterPro" id="IPR036865">
    <property type="entry name" value="CRAL-TRIO_dom_sf"/>
</dbReference>
<dbReference type="Proteomes" id="UP000242474">
    <property type="component" value="Unassembled WGS sequence"/>
</dbReference>
<organism evidence="2 3">
    <name type="scientific">Coemansia reversa (strain ATCC 12441 / NRRL 1564)</name>
    <dbReference type="NCBI Taxonomy" id="763665"/>
    <lineage>
        <taxon>Eukaryota</taxon>
        <taxon>Fungi</taxon>
        <taxon>Fungi incertae sedis</taxon>
        <taxon>Zoopagomycota</taxon>
        <taxon>Kickxellomycotina</taxon>
        <taxon>Kickxellomycetes</taxon>
        <taxon>Kickxellales</taxon>
        <taxon>Kickxellaceae</taxon>
        <taxon>Coemansia</taxon>
    </lineage>
</organism>
<evidence type="ECO:0000313" key="3">
    <source>
        <dbReference type="Proteomes" id="UP000242474"/>
    </source>
</evidence>
<dbReference type="PROSITE" id="PS50191">
    <property type="entry name" value="CRAL_TRIO"/>
    <property type="match status" value="1"/>
</dbReference>
<dbReference type="InterPro" id="IPR052578">
    <property type="entry name" value="PI_Transfer_CRAL-TRIO"/>
</dbReference>
<dbReference type="Gene3D" id="3.40.525.10">
    <property type="entry name" value="CRAL-TRIO lipid binding domain"/>
    <property type="match status" value="1"/>
</dbReference>